<proteinExistence type="predicted"/>
<sequence length="166" mass="17800">MTTNENGFGNVLIGSAKVNVSRSFSNSDGAAGIGVVIQDYDGSSAEEVEASFGLSGMDQNVTMMVRSNCIEPAGLSALTAGGPNYDQALGHHGRVTNRNRWRERWGFGLLDVPTTTRLQGIRAGSPITTGGERDGGANYDQAPGHQGRVTNRDRWRERWGFGLLDV</sequence>
<name>A0A0E0NWU2_ORYRU</name>
<dbReference type="EnsemblPlants" id="ORUFI03G22850.1">
    <property type="protein sequence ID" value="ORUFI03G22850.1"/>
    <property type="gene ID" value="ORUFI03G22850"/>
</dbReference>
<organism evidence="2 3">
    <name type="scientific">Oryza rufipogon</name>
    <name type="common">Brownbeard rice</name>
    <name type="synonym">Asian wild rice</name>
    <dbReference type="NCBI Taxonomy" id="4529"/>
    <lineage>
        <taxon>Eukaryota</taxon>
        <taxon>Viridiplantae</taxon>
        <taxon>Streptophyta</taxon>
        <taxon>Embryophyta</taxon>
        <taxon>Tracheophyta</taxon>
        <taxon>Spermatophyta</taxon>
        <taxon>Magnoliopsida</taxon>
        <taxon>Liliopsida</taxon>
        <taxon>Poales</taxon>
        <taxon>Poaceae</taxon>
        <taxon>BOP clade</taxon>
        <taxon>Oryzoideae</taxon>
        <taxon>Oryzeae</taxon>
        <taxon>Oryzinae</taxon>
        <taxon>Oryza</taxon>
    </lineage>
</organism>
<feature type="region of interest" description="Disordered" evidence="1">
    <location>
        <begin position="121"/>
        <end position="148"/>
    </location>
</feature>
<evidence type="ECO:0000256" key="1">
    <source>
        <dbReference type="SAM" id="MobiDB-lite"/>
    </source>
</evidence>
<dbReference type="OMA" id="DRWRETW"/>
<reference evidence="3" key="1">
    <citation type="submission" date="2013-06" db="EMBL/GenBank/DDBJ databases">
        <authorList>
            <person name="Zhao Q."/>
        </authorList>
    </citation>
    <scope>NUCLEOTIDE SEQUENCE</scope>
    <source>
        <strain evidence="3">cv. W1943</strain>
    </source>
</reference>
<accession>A0A0E0NWU2</accession>
<dbReference type="Proteomes" id="UP000008022">
    <property type="component" value="Unassembled WGS sequence"/>
</dbReference>
<reference evidence="2" key="2">
    <citation type="submission" date="2015-06" db="UniProtKB">
        <authorList>
            <consortium name="EnsemblPlants"/>
        </authorList>
    </citation>
    <scope>IDENTIFICATION</scope>
</reference>
<dbReference type="AlphaFoldDB" id="A0A0E0NWU2"/>
<evidence type="ECO:0000313" key="3">
    <source>
        <dbReference type="Proteomes" id="UP000008022"/>
    </source>
</evidence>
<evidence type="ECO:0000313" key="2">
    <source>
        <dbReference type="EnsemblPlants" id="ORUFI03G22850.1"/>
    </source>
</evidence>
<dbReference type="HOGENOM" id="CLU_1605383_0_0_1"/>
<keyword evidence="3" id="KW-1185">Reference proteome</keyword>
<dbReference type="Gramene" id="ORUFI03G22850.1">
    <property type="protein sequence ID" value="ORUFI03G22850.1"/>
    <property type="gene ID" value="ORUFI03G22850"/>
</dbReference>
<protein>
    <submittedName>
        <fullName evidence="2">Uncharacterized protein</fullName>
    </submittedName>
</protein>